<protein>
    <recommendedName>
        <fullName evidence="5">Cupin</fullName>
    </recommendedName>
</protein>
<organism evidence="2 3">
    <name type="scientific">Flagellimonas olearia</name>
    <dbReference type="NCBI Taxonomy" id="552546"/>
    <lineage>
        <taxon>Bacteria</taxon>
        <taxon>Pseudomonadati</taxon>
        <taxon>Bacteroidota</taxon>
        <taxon>Flavobacteriia</taxon>
        <taxon>Flavobacteriales</taxon>
        <taxon>Flavobacteriaceae</taxon>
        <taxon>Flagellimonas</taxon>
    </lineage>
</organism>
<proteinExistence type="predicted"/>
<gene>
    <name evidence="2" type="ORF">DN53_04585</name>
    <name evidence="1" type="ORF">F8C76_08365</name>
</gene>
<dbReference type="OrthoDB" id="1163789at2"/>
<dbReference type="InterPro" id="IPR011051">
    <property type="entry name" value="RmlC_Cupin_sf"/>
</dbReference>
<dbReference type="SUPFAM" id="SSF51182">
    <property type="entry name" value="RmlC-like cupins"/>
    <property type="match status" value="1"/>
</dbReference>
<reference evidence="1 4" key="2">
    <citation type="submission" date="2019-10" db="EMBL/GenBank/DDBJ databases">
        <title>Muricauda olearia CL-SS4 JCM15563 genome.</title>
        <authorList>
            <person name="Liu L."/>
        </authorList>
    </citation>
    <scope>NUCLEOTIDE SEQUENCE [LARGE SCALE GENOMIC DNA]</scope>
    <source>
        <strain evidence="1 4">CL-SS4</strain>
    </source>
</reference>
<comment type="caution">
    <text evidence="2">The sequence shown here is derived from an EMBL/GenBank/DDBJ whole genome shotgun (WGS) entry which is preliminary data.</text>
</comment>
<dbReference type="EMBL" id="JJMP01000001">
    <property type="protein sequence ID" value="RYC53488.1"/>
    <property type="molecule type" value="Genomic_DNA"/>
</dbReference>
<dbReference type="AlphaFoldDB" id="A0A444VRQ6"/>
<dbReference type="EMBL" id="WELG01000001">
    <property type="protein sequence ID" value="KAB7531492.1"/>
    <property type="molecule type" value="Genomic_DNA"/>
</dbReference>
<evidence type="ECO:0000313" key="4">
    <source>
        <dbReference type="Proteomes" id="UP000429785"/>
    </source>
</evidence>
<dbReference type="Gene3D" id="2.60.120.10">
    <property type="entry name" value="Jelly Rolls"/>
    <property type="match status" value="1"/>
</dbReference>
<dbReference type="InterPro" id="IPR014710">
    <property type="entry name" value="RmlC-like_jellyroll"/>
</dbReference>
<evidence type="ECO:0008006" key="5">
    <source>
        <dbReference type="Google" id="ProtNLM"/>
    </source>
</evidence>
<evidence type="ECO:0000313" key="2">
    <source>
        <dbReference type="EMBL" id="RYC53488.1"/>
    </source>
</evidence>
<accession>A0A444VRQ6</accession>
<sequence>MIDTQFSKMISHDITERSAYAPNAISTISILKKKTGEIKAMSFDEGMELEGKGSTKSIFFEIIEGKAQITMDNETTLLKLGDTVVIPKFTDYLIVATHRFKMIFIDLNLTLKCLRLNKKSTVNKLYKAGQTVYSSKNPRKALIVRAFLNKIYYCYVKDSPDDKEEVYFERELSL</sequence>
<dbReference type="Proteomes" id="UP000290261">
    <property type="component" value="Unassembled WGS sequence"/>
</dbReference>
<evidence type="ECO:0000313" key="1">
    <source>
        <dbReference type="EMBL" id="KAB7531492.1"/>
    </source>
</evidence>
<dbReference type="RefSeq" id="WP_129653155.1">
    <property type="nucleotide sequence ID" value="NZ_ML142907.1"/>
</dbReference>
<dbReference type="Proteomes" id="UP000429785">
    <property type="component" value="Unassembled WGS sequence"/>
</dbReference>
<name>A0A444VRQ6_9FLAO</name>
<reference evidence="2 3" key="1">
    <citation type="submission" date="2014-04" db="EMBL/GenBank/DDBJ databases">
        <title>Whole genome of Muricauda olearia.</title>
        <authorList>
            <person name="Zhang X.-H."/>
            <person name="Tang K."/>
        </authorList>
    </citation>
    <scope>NUCLEOTIDE SEQUENCE [LARGE SCALE GENOMIC DNA]</scope>
    <source>
        <strain evidence="2 3">Th120</strain>
    </source>
</reference>
<evidence type="ECO:0000313" key="3">
    <source>
        <dbReference type="Proteomes" id="UP000290261"/>
    </source>
</evidence>
<keyword evidence="3" id="KW-1185">Reference proteome</keyword>